<dbReference type="InterPro" id="IPR036400">
    <property type="entry name" value="Cyt_B5-like_heme/steroid_sf"/>
</dbReference>
<dbReference type="InterPro" id="IPR001199">
    <property type="entry name" value="Cyt_B5-like_heme/steroid-bd"/>
</dbReference>
<evidence type="ECO:0000256" key="7">
    <source>
        <dbReference type="ARBA" id="ARBA00022741"/>
    </source>
</evidence>
<feature type="compositionally biased region" description="Basic and acidic residues" evidence="16">
    <location>
        <begin position="597"/>
        <end position="606"/>
    </location>
</feature>
<dbReference type="Pfam" id="PF03142">
    <property type="entry name" value="Chitin_synth_2"/>
    <property type="match status" value="1"/>
</dbReference>
<dbReference type="Pfam" id="PF00063">
    <property type="entry name" value="Myosin_head"/>
    <property type="match status" value="1"/>
</dbReference>
<feature type="transmembrane region" description="Helical" evidence="17">
    <location>
        <begin position="1173"/>
        <end position="1192"/>
    </location>
</feature>
<dbReference type="Proteomes" id="UP000789831">
    <property type="component" value="Unassembled WGS sequence"/>
</dbReference>
<dbReference type="GO" id="GO:0003774">
    <property type="term" value="F:cytoskeletal motor activity"/>
    <property type="evidence" value="ECO:0007669"/>
    <property type="project" value="InterPro"/>
</dbReference>
<evidence type="ECO:0000256" key="1">
    <source>
        <dbReference type="ARBA" id="ARBA00004651"/>
    </source>
</evidence>
<dbReference type="GO" id="GO:0030428">
    <property type="term" value="C:cell septum"/>
    <property type="evidence" value="ECO:0007669"/>
    <property type="project" value="TreeGrafter"/>
</dbReference>
<dbReference type="Gene3D" id="1.10.10.60">
    <property type="entry name" value="Homeodomain-like"/>
    <property type="match status" value="1"/>
</dbReference>
<dbReference type="GO" id="GO:0016459">
    <property type="term" value="C:myosin complex"/>
    <property type="evidence" value="ECO:0007669"/>
    <property type="project" value="UniProtKB-KW"/>
</dbReference>
<dbReference type="PROSITE" id="PS51998">
    <property type="entry name" value="DEK_C"/>
    <property type="match status" value="1"/>
</dbReference>
<dbReference type="PROSITE" id="PS51456">
    <property type="entry name" value="MYOSIN_MOTOR"/>
    <property type="match status" value="1"/>
</dbReference>
<dbReference type="GO" id="GO:0031505">
    <property type="term" value="P:fungal-type cell wall organization"/>
    <property type="evidence" value="ECO:0007669"/>
    <property type="project" value="TreeGrafter"/>
</dbReference>
<reference evidence="21" key="1">
    <citation type="submission" date="2021-06" db="EMBL/GenBank/DDBJ databases">
        <authorList>
            <person name="Kallberg Y."/>
            <person name="Tangrot J."/>
            <person name="Rosling A."/>
        </authorList>
    </citation>
    <scope>NUCLEOTIDE SEQUENCE</scope>
    <source>
        <strain evidence="21">MT106</strain>
    </source>
</reference>
<dbReference type="PROSITE" id="PS50255">
    <property type="entry name" value="CYTOCHROME_B5_2"/>
    <property type="match status" value="1"/>
</dbReference>
<evidence type="ECO:0000256" key="14">
    <source>
        <dbReference type="ARBA" id="ARBA00023203"/>
    </source>
</evidence>
<dbReference type="InterPro" id="IPR004835">
    <property type="entry name" value="Chitin_synth"/>
</dbReference>
<comment type="caution">
    <text evidence="15">Lacks conserved residue(s) required for the propagation of feature annotation.</text>
</comment>
<evidence type="ECO:0000256" key="8">
    <source>
        <dbReference type="ARBA" id="ARBA00022840"/>
    </source>
</evidence>
<feature type="transmembrane region" description="Helical" evidence="17">
    <location>
        <begin position="1568"/>
        <end position="1589"/>
    </location>
</feature>
<dbReference type="SUPFAM" id="SSF55856">
    <property type="entry name" value="Cytochrome b5-like heme/steroid binding domain"/>
    <property type="match status" value="1"/>
</dbReference>
<feature type="domain" description="Myosin motor" evidence="19">
    <location>
        <begin position="11"/>
        <end position="739"/>
    </location>
</feature>
<dbReference type="CDD" id="cd04190">
    <property type="entry name" value="Chitin_synth_C"/>
    <property type="match status" value="1"/>
</dbReference>
<dbReference type="Gene3D" id="3.40.850.10">
    <property type="entry name" value="Kinesin motor domain"/>
    <property type="match status" value="1"/>
</dbReference>
<dbReference type="Gene3D" id="1.10.10.820">
    <property type="match status" value="1"/>
</dbReference>
<feature type="compositionally biased region" description="Basic and acidic residues" evidence="16">
    <location>
        <begin position="1701"/>
        <end position="1710"/>
    </location>
</feature>
<evidence type="ECO:0000256" key="4">
    <source>
        <dbReference type="ARBA" id="ARBA00022676"/>
    </source>
</evidence>
<keyword evidence="13" id="KW-0325">Glycoprotein</keyword>
<evidence type="ECO:0000256" key="5">
    <source>
        <dbReference type="ARBA" id="ARBA00022679"/>
    </source>
</evidence>
<feature type="transmembrane region" description="Helical" evidence="17">
    <location>
        <begin position="866"/>
        <end position="882"/>
    </location>
</feature>
<dbReference type="SUPFAM" id="SSF52540">
    <property type="entry name" value="P-loop containing nucleoside triphosphate hydrolases"/>
    <property type="match status" value="1"/>
</dbReference>
<organism evidence="21 22">
    <name type="scientific">Ambispora gerdemannii</name>
    <dbReference type="NCBI Taxonomy" id="144530"/>
    <lineage>
        <taxon>Eukaryota</taxon>
        <taxon>Fungi</taxon>
        <taxon>Fungi incertae sedis</taxon>
        <taxon>Mucoromycota</taxon>
        <taxon>Glomeromycotina</taxon>
        <taxon>Glomeromycetes</taxon>
        <taxon>Archaeosporales</taxon>
        <taxon>Ambisporaceae</taxon>
        <taxon>Ambispora</taxon>
    </lineage>
</organism>
<evidence type="ECO:0000256" key="9">
    <source>
        <dbReference type="ARBA" id="ARBA00022989"/>
    </source>
</evidence>
<dbReference type="PANTHER" id="PTHR22914:SF45">
    <property type="entry name" value="CHITIN SYNTHASE"/>
    <property type="match status" value="1"/>
</dbReference>
<feature type="region of interest" description="Disordered" evidence="16">
    <location>
        <begin position="1696"/>
        <end position="1760"/>
    </location>
</feature>
<evidence type="ECO:0000256" key="2">
    <source>
        <dbReference type="ARBA" id="ARBA00012543"/>
    </source>
</evidence>
<feature type="transmembrane region" description="Helical" evidence="17">
    <location>
        <begin position="903"/>
        <end position="925"/>
    </location>
</feature>
<evidence type="ECO:0000256" key="15">
    <source>
        <dbReference type="PROSITE-ProRule" id="PRU00782"/>
    </source>
</evidence>
<evidence type="ECO:0000313" key="22">
    <source>
        <dbReference type="Proteomes" id="UP000789831"/>
    </source>
</evidence>
<dbReference type="InterPro" id="IPR014876">
    <property type="entry name" value="DEK_C"/>
</dbReference>
<dbReference type="SUPFAM" id="SSF109715">
    <property type="entry name" value="DEK C-terminal domain"/>
    <property type="match status" value="1"/>
</dbReference>
<feature type="region of interest" description="Actin-binding" evidence="15">
    <location>
        <begin position="620"/>
        <end position="642"/>
    </location>
</feature>
<evidence type="ECO:0000256" key="3">
    <source>
        <dbReference type="ARBA" id="ARBA00022475"/>
    </source>
</evidence>
<dbReference type="Gene3D" id="3.90.550.10">
    <property type="entry name" value="Spore Coat Polysaccharide Biosynthesis Protein SpsA, Chain A"/>
    <property type="match status" value="1"/>
</dbReference>
<keyword evidence="12" id="KW-0505">Motor protein</keyword>
<dbReference type="Gene3D" id="1.20.58.530">
    <property type="match status" value="1"/>
</dbReference>
<dbReference type="GO" id="GO:0003779">
    <property type="term" value="F:actin binding"/>
    <property type="evidence" value="ECO:0007669"/>
    <property type="project" value="UniProtKB-KW"/>
</dbReference>
<evidence type="ECO:0000256" key="17">
    <source>
        <dbReference type="SAM" id="Phobius"/>
    </source>
</evidence>
<accession>A0A9N9F1P1</accession>
<feature type="domain" description="Cytochrome b5 heme-binding" evidence="18">
    <location>
        <begin position="929"/>
        <end position="990"/>
    </location>
</feature>
<keyword evidence="22" id="KW-1185">Reference proteome</keyword>
<dbReference type="Gene3D" id="1.20.120.720">
    <property type="entry name" value="Myosin VI head, motor domain, U50 subdomain"/>
    <property type="match status" value="1"/>
</dbReference>
<keyword evidence="4" id="KW-0328">Glycosyltransferase</keyword>
<evidence type="ECO:0000256" key="11">
    <source>
        <dbReference type="ARBA" id="ARBA00023136"/>
    </source>
</evidence>
<dbReference type="InterPro" id="IPR027417">
    <property type="entry name" value="P-loop_NTPase"/>
</dbReference>
<keyword evidence="10 15" id="KW-0518">Myosin</keyword>
<comment type="subcellular location">
    <subcellularLocation>
        <location evidence="1">Cell membrane</location>
        <topology evidence="1">Multi-pass membrane protein</topology>
    </subcellularLocation>
</comment>
<evidence type="ECO:0000313" key="21">
    <source>
        <dbReference type="EMBL" id="CAG8504297.1"/>
    </source>
</evidence>
<dbReference type="SUPFAM" id="SSF53448">
    <property type="entry name" value="Nucleotide-diphospho-sugar transferases"/>
    <property type="match status" value="1"/>
</dbReference>
<dbReference type="GO" id="GO:0006031">
    <property type="term" value="P:chitin biosynthetic process"/>
    <property type="evidence" value="ECO:0007669"/>
    <property type="project" value="TreeGrafter"/>
</dbReference>
<dbReference type="GO" id="GO:0005524">
    <property type="term" value="F:ATP binding"/>
    <property type="evidence" value="ECO:0007669"/>
    <property type="project" value="UniProtKB-KW"/>
</dbReference>
<keyword evidence="8" id="KW-0067">ATP-binding</keyword>
<proteinExistence type="inferred from homology"/>
<dbReference type="SMART" id="SM00242">
    <property type="entry name" value="MYSc"/>
    <property type="match status" value="1"/>
</dbReference>
<dbReference type="InterPro" id="IPR001609">
    <property type="entry name" value="Myosin_head_motor_dom-like"/>
</dbReference>
<protein>
    <recommendedName>
        <fullName evidence="2">chitin synthase</fullName>
        <ecNumber evidence="2">2.4.1.16</ecNumber>
    </recommendedName>
</protein>
<evidence type="ECO:0000259" key="20">
    <source>
        <dbReference type="PROSITE" id="PS51998"/>
    </source>
</evidence>
<dbReference type="Pfam" id="PF00173">
    <property type="entry name" value="Cyt-b5"/>
    <property type="match status" value="1"/>
</dbReference>
<name>A0A9N9F1P1_9GLOM</name>
<keyword evidence="7" id="KW-0547">Nucleotide-binding</keyword>
<feature type="region of interest" description="Disordered" evidence="16">
    <location>
        <begin position="575"/>
        <end position="606"/>
    </location>
</feature>
<dbReference type="EMBL" id="CAJVPL010000505">
    <property type="protein sequence ID" value="CAG8504297.1"/>
    <property type="molecule type" value="Genomic_DNA"/>
</dbReference>
<comment type="caution">
    <text evidence="21">The sequence shown here is derived from an EMBL/GenBank/DDBJ whole genome shotgun (WGS) entry which is preliminary data.</text>
</comment>
<gene>
    <name evidence="21" type="ORF">AGERDE_LOCUS4409</name>
</gene>
<dbReference type="PANTHER" id="PTHR22914">
    <property type="entry name" value="CHITIN SYNTHASE"/>
    <property type="match status" value="1"/>
</dbReference>
<feature type="compositionally biased region" description="Low complexity" evidence="16">
    <location>
        <begin position="1718"/>
        <end position="1729"/>
    </location>
</feature>
<keyword evidence="3" id="KW-1003">Cell membrane</keyword>
<sequence length="1862" mass="211501">MRKGRTKASNEDKTDITKIQSISPDSITSFLKDRHQNDSIYSRINQSALVAINPYKDLPVFSDATVQEYVSDYKDTSNQRTRLPPHAFQLASQAYLHMRRTGQDQSIILRQVLHFPLTTYITVIPLKQLVALSANQKKKSRVQTQVPSSEFILESFGNAKTLQNNNASRFGKYTELQFNERGRLIGAKTLDYLLDKNRVANVSSSEKNFHVFYYFLAGATHDEKAHLHLTEPSQYRYLNVNKPIKGSSSVDTNNFSELKQALKSLGFHTKHVAEMFKLLAAILHLGNLQFTQDQNKHQDAAFVKNVDLLDLVADFLGVETRALETVLTYKTKLIKKEMCSIFLDPENAGIQRDDLAKALYSLLFSWIVEYINTKLCHDDFASFIGIVDLLGFQNLSTNSLDQFCVNFANEKIHNFVLRQLFEAKDDEYSSEGITGIPEVPFFDNTECLQMLTKPSTGMIAIMDDQANKSNRKTDQTMLDAFNKKYSEHNSYTPTGKSLNALPQFGIQHFAGQVTYSSTGFLEKNIDNLSGDFVTLFRGGDEVAPSYNSFVAGLFTDQAVAIEIHPRNDKTIVAAQQSVKPQRAPSMRKKKDQPPSSDKGDKGDKGKPKVACVATQIQAALDELCDTLEETTPWYIFCILPNDAQLPNKFDQKIVKNQVRSYGLSEIAKKLKIEYTIGFTHDEFLERYDGILESSKERNLRAKVEAACANFGWSSSDMAIGQTKIYLDETAWRSLEDSLRSLDNEDKRKKKGQKAYLGTPSDDGVSRHSYPSKEDLVEGRLRSPPRQYETQSNVSGDDRSYVSEDDYYQEEAYSQYDDAASAYGSEVYAPSHNMFREMEKMLPEEEKQMVEEELDEQHRVTAARKKWVFLTWLLTWYIPSPFLKWCGGMKRKDVQMAWREKVALCFIIFLISCSVIFVIAVLGRLICPRVYIYNEAELSQHNVKDNKNNVLISIRGEVFDLTKFAPRHYPVNLVDQKALLGYGGADATTLFPVQVSALCSGPNPGQGGVDPAVTFDFNLNNTKDTNAQYHDFRFSTDDYRPDWYFEKMRELRANYLVGHKGYSQQSVKDLAVSRLKQVAILYDNVYDLTTYVINGRGALGQGGVPVDHDVDTNFMDSLIIDLFRQNSGQDITNRFKALPLSREGRRSQLTCLRNLFYIGKVDHRNSPQCLFSRYILLVASAFLVAVIAFKFLAALQLGPKREPEDHDKFVICQIPCYTEGEDSLRKTLDSLAVLRYDDKRKLLFIICDGMIVGSGNDRPTPRIVLDILGVDPNVDPEPLSFLSLGDGAKQHNMGKVYSGLYECSGHVVPYLVVVKVGKPTERSRPGNRGKRDSQMILMRFLNKVHFNSEMTPLELEMYHQIKNVIGVNPSFYEYVLMVDADTEVLPDSLNRLVSAFMHDTRVMGLCGETQLANEKDSWVTMIQVYEYFISHHLAKAFESLFGTVTCLPGCFCMYRVRTPDTHKPLLIANDLITDYSENIVDTLHKKNLLHLGEDRYLTTLMMKHFPRNKMTFVPDAQCKTSAPDQWSVLLSQRRRWINSTVHNLMELMFLPQLCGFCCFSMRFVVMLDLFATLVMPATVAYLGYLIYTIIDDPSTIPVTSLFLLAAVYGLQAIIFILRRKWEHVGWMIVYIFAIPVFSFFLPIYAFWHFDDFSWGNTRMVVGEKGKKILITDEGKFDPKSIPKKKWSDYEQELWEVGSTGSHESRRSDHSYRSHHSSKKGGSVAGSRAGSAYGDYYEEAKQRGRDRSPAPAPQYDPDTRRSFATTERLSRAYSHDAYGSNTPGSRPISAVDSYFAGAPGSVIDNFPSDEEILQEIRNILASANLMSITKKQVRDDLSQYFGIDMNLKKEYINSCIELVLQGKI</sequence>
<dbReference type="GO" id="GO:0004100">
    <property type="term" value="F:chitin synthase activity"/>
    <property type="evidence" value="ECO:0007669"/>
    <property type="project" value="UniProtKB-EC"/>
</dbReference>
<evidence type="ECO:0000256" key="13">
    <source>
        <dbReference type="ARBA" id="ARBA00023180"/>
    </source>
</evidence>
<keyword evidence="9 17" id="KW-1133">Transmembrane helix</keyword>
<dbReference type="Pfam" id="PF08766">
    <property type="entry name" value="DEK_C"/>
    <property type="match status" value="1"/>
</dbReference>
<keyword evidence="11 17" id="KW-0472">Membrane</keyword>
<dbReference type="PRINTS" id="PR00193">
    <property type="entry name" value="MYOSINHEAVY"/>
</dbReference>
<dbReference type="InterPro" id="IPR036961">
    <property type="entry name" value="Kinesin_motor_dom_sf"/>
</dbReference>
<feature type="domain" description="DEK-C" evidence="20">
    <location>
        <begin position="1804"/>
        <end position="1859"/>
    </location>
</feature>
<keyword evidence="5" id="KW-0808">Transferase</keyword>
<dbReference type="InterPro" id="IPR036037">
    <property type="entry name" value="MYSc_Myo17"/>
</dbReference>
<evidence type="ECO:0000256" key="16">
    <source>
        <dbReference type="SAM" id="MobiDB-lite"/>
    </source>
</evidence>
<keyword evidence="14 15" id="KW-0009">Actin-binding</keyword>
<dbReference type="GO" id="GO:0005886">
    <property type="term" value="C:plasma membrane"/>
    <property type="evidence" value="ECO:0007669"/>
    <property type="project" value="UniProtKB-SubCell"/>
</dbReference>
<dbReference type="Gene3D" id="3.10.120.10">
    <property type="entry name" value="Cytochrome b5-like heme/steroid binding domain"/>
    <property type="match status" value="1"/>
</dbReference>
<keyword evidence="6 17" id="KW-0812">Transmembrane</keyword>
<dbReference type="EC" id="2.4.1.16" evidence="2"/>
<dbReference type="OrthoDB" id="370884at2759"/>
<feature type="transmembrane region" description="Helical" evidence="17">
    <location>
        <begin position="1623"/>
        <end position="1646"/>
    </location>
</feature>
<comment type="similarity">
    <text evidence="15">Belongs to the TRAFAC class myosin-kinesin ATPase superfamily. Myosin family.</text>
</comment>
<evidence type="ECO:0000259" key="18">
    <source>
        <dbReference type="PROSITE" id="PS50255"/>
    </source>
</evidence>
<evidence type="ECO:0000256" key="6">
    <source>
        <dbReference type="ARBA" id="ARBA00022692"/>
    </source>
</evidence>
<feature type="region of interest" description="Disordered" evidence="16">
    <location>
        <begin position="743"/>
        <end position="799"/>
    </location>
</feature>
<evidence type="ECO:0000259" key="19">
    <source>
        <dbReference type="PROSITE" id="PS51456"/>
    </source>
</evidence>
<dbReference type="InterPro" id="IPR029044">
    <property type="entry name" value="Nucleotide-diphossugar_trans"/>
</dbReference>
<feature type="compositionally biased region" description="Basic and acidic residues" evidence="16">
    <location>
        <begin position="1736"/>
        <end position="1746"/>
    </location>
</feature>
<feature type="compositionally biased region" description="Basic and acidic residues" evidence="16">
    <location>
        <begin position="770"/>
        <end position="780"/>
    </location>
</feature>
<evidence type="ECO:0000256" key="12">
    <source>
        <dbReference type="ARBA" id="ARBA00023175"/>
    </source>
</evidence>
<dbReference type="CDD" id="cd14879">
    <property type="entry name" value="MYSc_Myo17"/>
    <property type="match status" value="1"/>
</dbReference>
<feature type="transmembrane region" description="Helical" evidence="17">
    <location>
        <begin position="1595"/>
        <end position="1616"/>
    </location>
</feature>
<evidence type="ECO:0000256" key="10">
    <source>
        <dbReference type="ARBA" id="ARBA00023123"/>
    </source>
</evidence>